<accession>A0A1W0CDZ0</accession>
<dbReference type="RefSeq" id="WP_081556798.1">
    <property type="nucleotide sequence ID" value="NZ_MUKV01000042.1"/>
</dbReference>
<reference evidence="1 2" key="1">
    <citation type="submission" date="2017-02" db="EMBL/GenBank/DDBJ databases">
        <title>Chromobacterium haemolyticum H5244.</title>
        <authorList>
            <person name="Gulvik C.A."/>
        </authorList>
    </citation>
    <scope>NUCLEOTIDE SEQUENCE [LARGE SCALE GENOMIC DNA]</scope>
    <source>
        <strain evidence="1 2">H5244</strain>
    </source>
</reference>
<protein>
    <submittedName>
        <fullName evidence="1">Uncharacterized protein</fullName>
    </submittedName>
</protein>
<evidence type="ECO:0000313" key="2">
    <source>
        <dbReference type="Proteomes" id="UP000192721"/>
    </source>
</evidence>
<sequence>MTDGKKSPDPFAKDATYETVVAAIKDSEKAITAIFALPNTPLTYASLFGMGVGRRALALSSGFRAMVEQCNSLCAMPMVRMQLDTAIRFYAGFFVVDHQQFCRDVLDGKQINKMQSDEKKQIQDKYLVERVAKSNPWMINVYKKTSGYIHFSLHHIREAIRINETEHGEMMIGPNDFDREPKHFLEPIQCMLHLNEIIKFALQDWFRRMCDPNDVKISASELWGETDQQARDKPC</sequence>
<dbReference type="Proteomes" id="UP000192721">
    <property type="component" value="Unassembled WGS sequence"/>
</dbReference>
<comment type="caution">
    <text evidence="1">The sequence shown here is derived from an EMBL/GenBank/DDBJ whole genome shotgun (WGS) entry which is preliminary data.</text>
</comment>
<proteinExistence type="predicted"/>
<gene>
    <name evidence="1" type="ORF">B0T45_20925</name>
</gene>
<organism evidence="1 2">
    <name type="scientific">Chromobacterium haemolyticum</name>
    <dbReference type="NCBI Taxonomy" id="394935"/>
    <lineage>
        <taxon>Bacteria</taxon>
        <taxon>Pseudomonadati</taxon>
        <taxon>Pseudomonadota</taxon>
        <taxon>Betaproteobacteria</taxon>
        <taxon>Neisseriales</taxon>
        <taxon>Chromobacteriaceae</taxon>
        <taxon>Chromobacterium</taxon>
    </lineage>
</organism>
<dbReference type="EMBL" id="MUKV01000042">
    <property type="protein sequence ID" value="OQS32945.1"/>
    <property type="molecule type" value="Genomic_DNA"/>
</dbReference>
<name>A0A1W0CDZ0_9NEIS</name>
<evidence type="ECO:0000313" key="1">
    <source>
        <dbReference type="EMBL" id="OQS32945.1"/>
    </source>
</evidence>
<dbReference type="AlphaFoldDB" id="A0A1W0CDZ0"/>